<sequence>MSQHRHHTLPAPANVEPPPVQPAEAKSALTAPKKCGCHIQARNAVASSSRVTIDTLIAQENGATMAVPAPSSRRSRSSSPAVPIIDGSRYPLRSMAPDSGRSDGGKTGSGGTKPADTSSA</sequence>
<evidence type="ECO:0000256" key="1">
    <source>
        <dbReference type="SAM" id="MobiDB-lite"/>
    </source>
</evidence>
<protein>
    <submittedName>
        <fullName evidence="2">Uncharacterized protein</fullName>
    </submittedName>
</protein>
<feature type="region of interest" description="Disordered" evidence="1">
    <location>
        <begin position="62"/>
        <end position="120"/>
    </location>
</feature>
<dbReference type="EMBL" id="BRPK01000027">
    <property type="protein sequence ID" value="GLB45742.1"/>
    <property type="molecule type" value="Genomic_DNA"/>
</dbReference>
<comment type="caution">
    <text evidence="2">The sequence shown here is derived from an EMBL/GenBank/DDBJ whole genome shotgun (WGS) entry which is preliminary data.</text>
</comment>
<feature type="compositionally biased region" description="Low complexity" evidence="1">
    <location>
        <begin position="66"/>
        <end position="83"/>
    </location>
</feature>
<dbReference type="Proteomes" id="UP001063166">
    <property type="component" value="Unassembled WGS sequence"/>
</dbReference>
<dbReference type="AlphaFoldDB" id="A0A9P3PZ39"/>
<gene>
    <name evidence="2" type="ORF">LshimejAT787_2700120</name>
</gene>
<evidence type="ECO:0000313" key="2">
    <source>
        <dbReference type="EMBL" id="GLB45742.1"/>
    </source>
</evidence>
<keyword evidence="3" id="KW-1185">Reference proteome</keyword>
<name>A0A9P3PZ39_LYOSH</name>
<reference evidence="2" key="1">
    <citation type="submission" date="2022-07" db="EMBL/GenBank/DDBJ databases">
        <title>The genome of Lyophyllum shimeji provides insight into the initial evolution of ectomycorrhizal fungal genome.</title>
        <authorList>
            <person name="Kobayashi Y."/>
            <person name="Shibata T."/>
            <person name="Hirakawa H."/>
            <person name="Shigenobu S."/>
            <person name="Nishiyama T."/>
            <person name="Yamada A."/>
            <person name="Hasebe M."/>
            <person name="Kawaguchi M."/>
        </authorList>
    </citation>
    <scope>NUCLEOTIDE SEQUENCE</scope>
    <source>
        <strain evidence="2">AT787</strain>
    </source>
</reference>
<accession>A0A9P3PZ39</accession>
<feature type="region of interest" description="Disordered" evidence="1">
    <location>
        <begin position="1"/>
        <end position="30"/>
    </location>
</feature>
<organism evidence="2 3">
    <name type="scientific">Lyophyllum shimeji</name>
    <name type="common">Hon-shimeji</name>
    <name type="synonym">Tricholoma shimeji</name>
    <dbReference type="NCBI Taxonomy" id="47721"/>
    <lineage>
        <taxon>Eukaryota</taxon>
        <taxon>Fungi</taxon>
        <taxon>Dikarya</taxon>
        <taxon>Basidiomycota</taxon>
        <taxon>Agaricomycotina</taxon>
        <taxon>Agaricomycetes</taxon>
        <taxon>Agaricomycetidae</taxon>
        <taxon>Agaricales</taxon>
        <taxon>Tricholomatineae</taxon>
        <taxon>Lyophyllaceae</taxon>
        <taxon>Lyophyllum</taxon>
    </lineage>
</organism>
<evidence type="ECO:0000313" key="3">
    <source>
        <dbReference type="Proteomes" id="UP001063166"/>
    </source>
</evidence>
<proteinExistence type="predicted"/>